<reference evidence="2 3" key="1">
    <citation type="submission" date="2013-12" db="EMBL/GenBank/DDBJ databases">
        <title>Draft genome of the parsitic nematode Ancylostoma duodenale.</title>
        <authorList>
            <person name="Mitreva M."/>
        </authorList>
    </citation>
    <scope>NUCLEOTIDE SEQUENCE [LARGE SCALE GENOMIC DNA]</scope>
    <source>
        <strain evidence="2 3">Zhejiang</strain>
    </source>
</reference>
<dbReference type="GO" id="GO:0005634">
    <property type="term" value="C:nucleus"/>
    <property type="evidence" value="ECO:0007669"/>
    <property type="project" value="TreeGrafter"/>
</dbReference>
<feature type="non-terminal residue" evidence="2">
    <location>
        <position position="142"/>
    </location>
</feature>
<name>A0A0C2CJG0_9BILA</name>
<gene>
    <name evidence="2" type="ORF">ANCDUO_13237</name>
</gene>
<evidence type="ECO:0000313" key="2">
    <source>
        <dbReference type="EMBL" id="KIH56583.1"/>
    </source>
</evidence>
<proteinExistence type="predicted"/>
<dbReference type="AlphaFoldDB" id="A0A0C2CJG0"/>
<dbReference type="EMBL" id="KN735529">
    <property type="protein sequence ID" value="KIH56583.1"/>
    <property type="molecule type" value="Genomic_DNA"/>
</dbReference>
<dbReference type="InterPro" id="IPR040155">
    <property type="entry name" value="CEBPZ/Mak21-like"/>
</dbReference>
<evidence type="ECO:0000313" key="3">
    <source>
        <dbReference type="Proteomes" id="UP000054047"/>
    </source>
</evidence>
<accession>A0A0C2CJG0</accession>
<protein>
    <submittedName>
        <fullName evidence="2">Uncharacterized protein</fullName>
    </submittedName>
</protein>
<organism evidence="2 3">
    <name type="scientific">Ancylostoma duodenale</name>
    <dbReference type="NCBI Taxonomy" id="51022"/>
    <lineage>
        <taxon>Eukaryota</taxon>
        <taxon>Metazoa</taxon>
        <taxon>Ecdysozoa</taxon>
        <taxon>Nematoda</taxon>
        <taxon>Chromadorea</taxon>
        <taxon>Rhabditida</taxon>
        <taxon>Rhabditina</taxon>
        <taxon>Rhabditomorpha</taxon>
        <taxon>Strongyloidea</taxon>
        <taxon>Ancylostomatidae</taxon>
        <taxon>Ancylostomatinae</taxon>
        <taxon>Ancylostoma</taxon>
    </lineage>
</organism>
<evidence type="ECO:0000256" key="1">
    <source>
        <dbReference type="SAM" id="MobiDB-lite"/>
    </source>
</evidence>
<feature type="region of interest" description="Disordered" evidence="1">
    <location>
        <begin position="1"/>
        <end position="63"/>
    </location>
</feature>
<dbReference type="OrthoDB" id="5875636at2759"/>
<feature type="compositionally biased region" description="Basic and acidic residues" evidence="1">
    <location>
        <begin position="25"/>
        <end position="35"/>
    </location>
</feature>
<keyword evidence="3" id="KW-1185">Reference proteome</keyword>
<dbReference type="PANTHER" id="PTHR12048:SF0">
    <property type="entry name" value="CCAAT_ENHANCER-BINDING PROTEIN ZETA"/>
    <property type="match status" value="1"/>
</dbReference>
<sequence length="142" mass="15798">MTENGAPAHVKKKKGEFKHGLGHLAPREEGAKAGEHNQNSKIESHGKNRKSKGSTQKPLLKHREGQKWYDYQVNELVKNAANDTLGTSDLIALEQEADNLLRADVDLYNRYVRTQGGSEASWLQTVIKTGTASDRMTAMQLQ</sequence>
<dbReference type="Proteomes" id="UP000054047">
    <property type="component" value="Unassembled WGS sequence"/>
</dbReference>
<dbReference type="PANTHER" id="PTHR12048">
    <property type="entry name" value="CCAAT-BINDING FACTOR-RELATED"/>
    <property type="match status" value="1"/>
</dbReference>